<proteinExistence type="predicted"/>
<dbReference type="AlphaFoldDB" id="A0A194UU52"/>
<evidence type="ECO:0008006" key="3">
    <source>
        <dbReference type="Google" id="ProtNLM"/>
    </source>
</evidence>
<accession>A0A194UU52</accession>
<dbReference type="InterPro" id="IPR029058">
    <property type="entry name" value="AB_hydrolase_fold"/>
</dbReference>
<dbReference type="PANTHER" id="PTHR22946">
    <property type="entry name" value="DIENELACTONE HYDROLASE DOMAIN-CONTAINING PROTEIN-RELATED"/>
    <property type="match status" value="1"/>
</dbReference>
<evidence type="ECO:0000313" key="1">
    <source>
        <dbReference type="EMBL" id="KUI55230.1"/>
    </source>
</evidence>
<dbReference type="Proteomes" id="UP000078576">
    <property type="component" value="Unassembled WGS sequence"/>
</dbReference>
<gene>
    <name evidence="1" type="ORF">VP1G_02701</name>
</gene>
<dbReference type="SUPFAM" id="SSF53474">
    <property type="entry name" value="alpha/beta-Hydrolases"/>
    <property type="match status" value="1"/>
</dbReference>
<dbReference type="Gene3D" id="1.20.1440.110">
    <property type="entry name" value="acylaminoacyl peptidase"/>
    <property type="match status" value="1"/>
</dbReference>
<evidence type="ECO:0000313" key="2">
    <source>
        <dbReference type="Proteomes" id="UP000078576"/>
    </source>
</evidence>
<dbReference type="Gene3D" id="3.40.50.1820">
    <property type="entry name" value="alpha/beta hydrolase"/>
    <property type="match status" value="1"/>
</dbReference>
<dbReference type="InterPro" id="IPR050261">
    <property type="entry name" value="FrsA_esterase"/>
</dbReference>
<dbReference type="OrthoDB" id="249703at2759"/>
<keyword evidence="2" id="KW-1185">Reference proteome</keyword>
<organism evidence="1 2">
    <name type="scientific">Cytospora mali</name>
    <name type="common">Apple Valsa canker fungus</name>
    <name type="synonym">Valsa mali</name>
    <dbReference type="NCBI Taxonomy" id="578113"/>
    <lineage>
        <taxon>Eukaryota</taxon>
        <taxon>Fungi</taxon>
        <taxon>Dikarya</taxon>
        <taxon>Ascomycota</taxon>
        <taxon>Pezizomycotina</taxon>
        <taxon>Sordariomycetes</taxon>
        <taxon>Sordariomycetidae</taxon>
        <taxon>Diaporthales</taxon>
        <taxon>Cytosporaceae</taxon>
        <taxon>Cytospora</taxon>
    </lineage>
</organism>
<name>A0A194UU52_CYTMA</name>
<sequence length="447" mass="49029">MKLNRVILTSAQLLGAMAQNNVTNETMFPLSTDDEFSFILGEVLSLSNNFGANTGEVLRAASQITPGDFESWYAEFNYLAEQIEAQGDSSSSPVAQMEAYFRAASYYRAAGFFLLHDITDPRIYSLWDSQLEDFAKAIDLLPFPGEKTTVQGPNFTIPVYFYPADTYCSPSKKAKGTCVDSTKLPTIVACSGYDGSQEELWHSMGREITARGWNFVTYEGPGQPAVRRDQGIGFIPNWWDVVTPVVDYLETRDDVDTSKLVLHGQSFGVILTVRAAAVDPRFAAVTLVDGLYNLQDIILEEFPTKLVQYFEAGNETAFNAYTRAIYNSGLAPSDFKWVVDQGLWSFDTDSYYDWLAQLGNYTIEGYAQDLTVPVFVAGGSNDTLVLGQAPATAAMIGSEATFHLFEAVVGAGEHCQIGAESQLALTMFDWLADVLAGAIVSNATTKN</sequence>
<protein>
    <recommendedName>
        <fullName evidence="3">2,6-dihydropseudooxynicotine hydrolase</fullName>
    </recommendedName>
</protein>
<reference evidence="2" key="1">
    <citation type="submission" date="2014-12" db="EMBL/GenBank/DDBJ databases">
        <title>Genome Sequence of Valsa Canker Pathogens Uncovers a Specific Adaption of Colonization on Woody Bark.</title>
        <authorList>
            <person name="Yin Z."/>
            <person name="Liu H."/>
            <person name="Gao X."/>
            <person name="Li Z."/>
            <person name="Song N."/>
            <person name="Ke X."/>
            <person name="Dai Q."/>
            <person name="Wu Y."/>
            <person name="Sun Y."/>
            <person name="Xu J.-R."/>
            <person name="Kang Z.K."/>
            <person name="Wang L."/>
            <person name="Huang L."/>
        </authorList>
    </citation>
    <scope>NUCLEOTIDE SEQUENCE [LARGE SCALE GENOMIC DNA]</scope>
    <source>
        <strain evidence="2">SXYL134</strain>
    </source>
</reference>
<dbReference type="PANTHER" id="PTHR22946:SF12">
    <property type="entry name" value="CONIDIAL PIGMENT BIOSYNTHESIS PROTEIN AYG1 (AFU_ORTHOLOGUE AFUA_2G17550)"/>
    <property type="match status" value="1"/>
</dbReference>
<dbReference type="STRING" id="694573.A0A194UU52"/>
<dbReference type="EMBL" id="KN714679">
    <property type="protein sequence ID" value="KUI55230.1"/>
    <property type="molecule type" value="Genomic_DNA"/>
</dbReference>